<proteinExistence type="predicted"/>
<sequence length="286" mass="28928">YIAGTSTPTPTYTNQALSVANPNPTELDGSGEATIWLDPAVNYKIVLADSYSVVLWTVDGIQTPEAARLASLVVSGATTLAAVTASGQITSTVTTGTAPLVISSTTKVVNLNADKLGGKNWAEPDPIGSGTPAAGQFTTLEASGDVTPKANVSQESANAGKWIRGQISEEITLSTGGTTTDSAANLLPANALIEAVVARVTETITTATDWALGDASQAARFLVANSTLVAGTTAVGLAHRDPTVASADLGPVQSAAAALRVTCTGTPGAGKLRLTVFYSQFIPPTS</sequence>
<dbReference type="EMBL" id="LAZR01048142">
    <property type="protein sequence ID" value="KKK92599.1"/>
    <property type="molecule type" value="Genomic_DNA"/>
</dbReference>
<organism evidence="1">
    <name type="scientific">marine sediment metagenome</name>
    <dbReference type="NCBI Taxonomy" id="412755"/>
    <lineage>
        <taxon>unclassified sequences</taxon>
        <taxon>metagenomes</taxon>
        <taxon>ecological metagenomes</taxon>
    </lineage>
</organism>
<evidence type="ECO:0000313" key="1">
    <source>
        <dbReference type="EMBL" id="KKK92599.1"/>
    </source>
</evidence>
<dbReference type="AlphaFoldDB" id="A0A0F9BPY7"/>
<accession>A0A0F9BPY7</accession>
<comment type="caution">
    <text evidence="1">The sequence shown here is derived from an EMBL/GenBank/DDBJ whole genome shotgun (WGS) entry which is preliminary data.</text>
</comment>
<name>A0A0F9BPY7_9ZZZZ</name>
<gene>
    <name evidence="1" type="ORF">LCGC14_2701330</name>
</gene>
<protein>
    <submittedName>
        <fullName evidence="1">Uncharacterized protein</fullName>
    </submittedName>
</protein>
<reference evidence="1" key="1">
    <citation type="journal article" date="2015" name="Nature">
        <title>Complex archaea that bridge the gap between prokaryotes and eukaryotes.</title>
        <authorList>
            <person name="Spang A."/>
            <person name="Saw J.H."/>
            <person name="Jorgensen S.L."/>
            <person name="Zaremba-Niedzwiedzka K."/>
            <person name="Martijn J."/>
            <person name="Lind A.E."/>
            <person name="van Eijk R."/>
            <person name="Schleper C."/>
            <person name="Guy L."/>
            <person name="Ettema T.J."/>
        </authorList>
    </citation>
    <scope>NUCLEOTIDE SEQUENCE</scope>
</reference>
<feature type="non-terminal residue" evidence="1">
    <location>
        <position position="1"/>
    </location>
</feature>